<evidence type="ECO:0000256" key="1">
    <source>
        <dbReference type="ARBA" id="ARBA00004882"/>
    </source>
</evidence>
<evidence type="ECO:0000256" key="4">
    <source>
        <dbReference type="ARBA" id="ARBA00022723"/>
    </source>
</evidence>
<dbReference type="Gene3D" id="3.40.430.10">
    <property type="entry name" value="Dihydrofolate Reductase, subunit A"/>
    <property type="match status" value="1"/>
</dbReference>
<comment type="caution">
    <text evidence="10">The sequence shown here is derived from an EMBL/GenBank/DDBJ whole genome shotgun (WGS) entry which is preliminary data.</text>
</comment>
<dbReference type="GO" id="GO:0008703">
    <property type="term" value="F:5-amino-6-(5-phosphoribosylamino)uracil reductase activity"/>
    <property type="evidence" value="ECO:0007669"/>
    <property type="project" value="InterPro"/>
</dbReference>
<dbReference type="InterPro" id="IPR024072">
    <property type="entry name" value="DHFR-like_dom_sf"/>
</dbReference>
<evidence type="ECO:0000256" key="8">
    <source>
        <dbReference type="ARBA" id="ARBA00023268"/>
    </source>
</evidence>
<keyword evidence="6" id="KW-0521">NADP</keyword>
<dbReference type="InterPro" id="IPR004794">
    <property type="entry name" value="Eubact_RibD"/>
</dbReference>
<dbReference type="Gene3D" id="3.40.140.10">
    <property type="entry name" value="Cytidine Deaminase, domain 2"/>
    <property type="match status" value="1"/>
</dbReference>
<feature type="domain" description="CMP/dCMP-type deaminase" evidence="9">
    <location>
        <begin position="1"/>
        <end position="125"/>
    </location>
</feature>
<dbReference type="PROSITE" id="PS51747">
    <property type="entry name" value="CYT_DCMP_DEAMINASES_2"/>
    <property type="match status" value="1"/>
</dbReference>
<evidence type="ECO:0000256" key="3">
    <source>
        <dbReference type="ARBA" id="ARBA00022619"/>
    </source>
</evidence>
<dbReference type="GO" id="GO:0008835">
    <property type="term" value="F:diaminohydroxyphosphoribosylaminopyrimidine deaminase activity"/>
    <property type="evidence" value="ECO:0007669"/>
    <property type="project" value="InterPro"/>
</dbReference>
<organism evidence="10">
    <name type="scientific">bioreactor metagenome</name>
    <dbReference type="NCBI Taxonomy" id="1076179"/>
    <lineage>
        <taxon>unclassified sequences</taxon>
        <taxon>metagenomes</taxon>
        <taxon>ecological metagenomes</taxon>
    </lineage>
</organism>
<dbReference type="Pfam" id="PF00383">
    <property type="entry name" value="dCMP_cyt_deam_1"/>
    <property type="match status" value="1"/>
</dbReference>
<keyword evidence="4" id="KW-0479">Metal-binding</keyword>
<dbReference type="InterPro" id="IPR050765">
    <property type="entry name" value="Riboflavin_Biosynth_HTPR"/>
</dbReference>
<accession>A0A644U0U8</accession>
<gene>
    <name evidence="10" type="primary">ribD_5</name>
    <name evidence="10" type="ORF">SDC9_18637</name>
</gene>
<dbReference type="Pfam" id="PF01872">
    <property type="entry name" value="RibD_C"/>
    <property type="match status" value="1"/>
</dbReference>
<evidence type="ECO:0000313" key="10">
    <source>
        <dbReference type="EMBL" id="MPL72844.1"/>
    </source>
</evidence>
<dbReference type="NCBIfam" id="TIGR00326">
    <property type="entry name" value="eubact_ribD"/>
    <property type="match status" value="1"/>
</dbReference>
<keyword evidence="3" id="KW-0686">Riboflavin biosynthesis</keyword>
<dbReference type="InterPro" id="IPR016193">
    <property type="entry name" value="Cytidine_deaminase-like"/>
</dbReference>
<evidence type="ECO:0000259" key="9">
    <source>
        <dbReference type="PROSITE" id="PS51747"/>
    </source>
</evidence>
<dbReference type="PANTHER" id="PTHR38011">
    <property type="entry name" value="DIHYDROFOLATE REDUCTASE FAMILY PROTEIN (AFU_ORTHOLOGUE AFUA_8G06820)"/>
    <property type="match status" value="1"/>
</dbReference>
<evidence type="ECO:0000256" key="6">
    <source>
        <dbReference type="ARBA" id="ARBA00022857"/>
    </source>
</evidence>
<dbReference type="PIRSF" id="PIRSF006769">
    <property type="entry name" value="RibD"/>
    <property type="match status" value="1"/>
</dbReference>
<dbReference type="SUPFAM" id="SSF53597">
    <property type="entry name" value="Dihydrofolate reductase-like"/>
    <property type="match status" value="1"/>
</dbReference>
<dbReference type="InterPro" id="IPR016192">
    <property type="entry name" value="APOBEC/CMP_deaminase_Zn-bd"/>
</dbReference>
<protein>
    <submittedName>
        <fullName evidence="10">Riboflavin biosynthesis protein RibD</fullName>
    </submittedName>
</protein>
<dbReference type="EMBL" id="VSSQ01000068">
    <property type="protein sequence ID" value="MPL72844.1"/>
    <property type="molecule type" value="Genomic_DNA"/>
</dbReference>
<keyword evidence="8" id="KW-0511">Multifunctional enzyme</keyword>
<reference evidence="10" key="1">
    <citation type="submission" date="2019-08" db="EMBL/GenBank/DDBJ databases">
        <authorList>
            <person name="Kucharzyk K."/>
            <person name="Murdoch R.W."/>
            <person name="Higgins S."/>
            <person name="Loffler F."/>
        </authorList>
    </citation>
    <scope>NUCLEOTIDE SEQUENCE</scope>
</reference>
<dbReference type="CDD" id="cd01284">
    <property type="entry name" value="Riboflavin_deaminase-reductase"/>
    <property type="match status" value="1"/>
</dbReference>
<evidence type="ECO:0000256" key="2">
    <source>
        <dbReference type="ARBA" id="ARBA00004910"/>
    </source>
</evidence>
<name>A0A644U0U8_9ZZZZ</name>
<keyword evidence="7" id="KW-0560">Oxidoreductase</keyword>
<dbReference type="GO" id="GO:0009231">
    <property type="term" value="P:riboflavin biosynthetic process"/>
    <property type="evidence" value="ECO:0007669"/>
    <property type="project" value="UniProtKB-UniPathway"/>
</dbReference>
<dbReference type="GO" id="GO:0008270">
    <property type="term" value="F:zinc ion binding"/>
    <property type="evidence" value="ECO:0007669"/>
    <property type="project" value="InterPro"/>
</dbReference>
<sequence length="348" mass="39690">MNDELLMQRCLHLASLGGGYVSPNPMVGAVVVYEDKIIGEGYHKVYGLSHAEPNAINSVDDKSLLEKSTLYVSLEPCCHWGKTPPCADLIVKSGIRKVVICNTDPNPKVAGGGVKILKDAGIEVVSGVLEKEGRELNKRFFSRHEKNRPYIILKWAQTIDGFIDIDRRNQSRESYWITNDALKVWVHRQRAIEDCILVGKNTIINDNPNLNVRYFSGRNPIRMTIDKDLTIPNGRFFFDNSQRTVVFNSKKDFQGGETTYVKLDFEKNVLEQIIHYIYSDIKTSSLIVEGGKFTLKSFIKENLWDEANVLIGNKYFYKGLTSPKELIKSKISEKIYFGSDWIEQYHNL</sequence>
<dbReference type="InterPro" id="IPR002125">
    <property type="entry name" value="CMP_dCMP_dom"/>
</dbReference>
<dbReference type="AlphaFoldDB" id="A0A644U0U8"/>
<comment type="pathway">
    <text evidence="1">Cofactor biosynthesis; riboflavin biosynthesis; 5-amino-6-(D-ribitylamino)uracil from GTP: step 2/4.</text>
</comment>
<proteinExistence type="predicted"/>
<evidence type="ECO:0000256" key="7">
    <source>
        <dbReference type="ARBA" id="ARBA00023002"/>
    </source>
</evidence>
<dbReference type="PANTHER" id="PTHR38011:SF7">
    <property type="entry name" value="2,5-DIAMINO-6-RIBOSYLAMINO-4(3H)-PYRIMIDINONE 5'-PHOSPHATE REDUCTASE"/>
    <property type="match status" value="1"/>
</dbReference>
<evidence type="ECO:0000256" key="5">
    <source>
        <dbReference type="ARBA" id="ARBA00022833"/>
    </source>
</evidence>
<dbReference type="SUPFAM" id="SSF53927">
    <property type="entry name" value="Cytidine deaminase-like"/>
    <property type="match status" value="1"/>
</dbReference>
<keyword evidence="5" id="KW-0862">Zinc</keyword>
<dbReference type="PROSITE" id="PS00903">
    <property type="entry name" value="CYT_DCMP_DEAMINASES_1"/>
    <property type="match status" value="1"/>
</dbReference>
<dbReference type="InterPro" id="IPR002734">
    <property type="entry name" value="RibDG_C"/>
</dbReference>
<dbReference type="UniPathway" id="UPA00275">
    <property type="reaction ID" value="UER00401"/>
</dbReference>
<comment type="pathway">
    <text evidence="2">Cofactor biosynthesis; riboflavin biosynthesis; 5-amino-6-(D-ribitylamino)uracil from GTP: step 3/4.</text>
</comment>